<dbReference type="PROSITE" id="PS50937">
    <property type="entry name" value="HTH_MERR_2"/>
    <property type="match status" value="1"/>
</dbReference>
<keyword evidence="4" id="KW-1185">Reference proteome</keyword>
<dbReference type="AlphaFoldDB" id="A0A840ETV3"/>
<dbReference type="InterPro" id="IPR004155">
    <property type="entry name" value="PBS_lyase_HEAT"/>
</dbReference>
<evidence type="ECO:0000259" key="2">
    <source>
        <dbReference type="PROSITE" id="PS50937"/>
    </source>
</evidence>
<dbReference type="Gene3D" id="1.10.1660.10">
    <property type="match status" value="1"/>
</dbReference>
<comment type="caution">
    <text evidence="3">The sequence shown here is derived from an EMBL/GenBank/DDBJ whole genome shotgun (WGS) entry which is preliminary data.</text>
</comment>
<accession>A0A840ETV3</accession>
<organism evidence="3 4">
    <name type="scientific">Gordonia humi</name>
    <dbReference type="NCBI Taxonomy" id="686429"/>
    <lineage>
        <taxon>Bacteria</taxon>
        <taxon>Bacillati</taxon>
        <taxon>Actinomycetota</taxon>
        <taxon>Actinomycetes</taxon>
        <taxon>Mycobacteriales</taxon>
        <taxon>Gordoniaceae</taxon>
        <taxon>Gordonia</taxon>
    </lineage>
</organism>
<sequence length="328" mass="34499">MRTAMRIGEVARRSGVSARMLRHYDAVGLAAPSGRSSAGYREYSADDIVRIFHVESLRALGLSLKEVGQALDDPDFAPGEMVAELEVRTRARIAREEDLLARLRTVADAGADRWEQVLEVVALLSGLESGDASSRQRAALSAEAMSGERLARALLDEDDLNVAGALRWALARSGDDPTSVLITALADRDAQVRRRAVSVLVETPGERAVVALRSAVADGDPTVRSRAVLGLADRGDPDVVPALIDLVVDGVADVDAGEALGVIAADGAADMIVAAVVERLGSDAAVRRRIAQALGEIVGPAAASALNRLADDSDEGVAVTARYLIGRR</sequence>
<dbReference type="SUPFAM" id="SSF46955">
    <property type="entry name" value="Putative DNA-binding domain"/>
    <property type="match status" value="1"/>
</dbReference>
<dbReference type="GO" id="GO:0003700">
    <property type="term" value="F:DNA-binding transcription factor activity"/>
    <property type="evidence" value="ECO:0007669"/>
    <property type="project" value="InterPro"/>
</dbReference>
<dbReference type="Pfam" id="PF13646">
    <property type="entry name" value="HEAT_2"/>
    <property type="match status" value="1"/>
</dbReference>
<dbReference type="Gene3D" id="1.25.10.10">
    <property type="entry name" value="Leucine-rich Repeat Variant"/>
    <property type="match status" value="1"/>
</dbReference>
<name>A0A840ETV3_9ACTN</name>
<keyword evidence="1 3" id="KW-0238">DNA-binding</keyword>
<evidence type="ECO:0000313" key="4">
    <source>
        <dbReference type="Proteomes" id="UP000551501"/>
    </source>
</evidence>
<proteinExistence type="predicted"/>
<dbReference type="Proteomes" id="UP000551501">
    <property type="component" value="Unassembled WGS sequence"/>
</dbReference>
<reference evidence="3 4" key="1">
    <citation type="submission" date="2020-08" db="EMBL/GenBank/DDBJ databases">
        <title>Sequencing the genomes of 1000 actinobacteria strains.</title>
        <authorList>
            <person name="Klenk H.-P."/>
        </authorList>
    </citation>
    <scope>NUCLEOTIDE SEQUENCE [LARGE SCALE GENOMIC DNA]</scope>
    <source>
        <strain evidence="3 4">DSM 45298</strain>
    </source>
</reference>
<protein>
    <submittedName>
        <fullName evidence="3">DNA-binding transcriptional MerR regulator</fullName>
    </submittedName>
</protein>
<dbReference type="InterPro" id="IPR009061">
    <property type="entry name" value="DNA-bd_dom_put_sf"/>
</dbReference>
<dbReference type="InterPro" id="IPR016024">
    <property type="entry name" value="ARM-type_fold"/>
</dbReference>
<dbReference type="PANTHER" id="PTHR30204">
    <property type="entry name" value="REDOX-CYCLING DRUG-SENSING TRANSCRIPTIONAL ACTIVATOR SOXR"/>
    <property type="match status" value="1"/>
</dbReference>
<dbReference type="SMART" id="SM00422">
    <property type="entry name" value="HTH_MERR"/>
    <property type="match status" value="1"/>
</dbReference>
<evidence type="ECO:0000256" key="1">
    <source>
        <dbReference type="ARBA" id="ARBA00023125"/>
    </source>
</evidence>
<feature type="domain" description="HTH merR-type" evidence="2">
    <location>
        <begin position="4"/>
        <end position="73"/>
    </location>
</feature>
<dbReference type="Pfam" id="PF13411">
    <property type="entry name" value="MerR_1"/>
    <property type="match status" value="1"/>
</dbReference>
<dbReference type="SUPFAM" id="SSF48371">
    <property type="entry name" value="ARM repeat"/>
    <property type="match status" value="1"/>
</dbReference>
<dbReference type="PRINTS" id="PR00040">
    <property type="entry name" value="HTHMERR"/>
</dbReference>
<dbReference type="InterPro" id="IPR011989">
    <property type="entry name" value="ARM-like"/>
</dbReference>
<dbReference type="InterPro" id="IPR000551">
    <property type="entry name" value="MerR-type_HTH_dom"/>
</dbReference>
<dbReference type="Pfam" id="PF03130">
    <property type="entry name" value="HEAT_PBS"/>
    <property type="match status" value="1"/>
</dbReference>
<dbReference type="SMART" id="SM00567">
    <property type="entry name" value="EZ_HEAT"/>
    <property type="match status" value="3"/>
</dbReference>
<dbReference type="PANTHER" id="PTHR30204:SF93">
    <property type="entry name" value="HTH MERR-TYPE DOMAIN-CONTAINING PROTEIN"/>
    <property type="match status" value="1"/>
</dbReference>
<dbReference type="GO" id="GO:0003677">
    <property type="term" value="F:DNA binding"/>
    <property type="evidence" value="ECO:0007669"/>
    <property type="project" value="UniProtKB-KW"/>
</dbReference>
<dbReference type="InterPro" id="IPR047057">
    <property type="entry name" value="MerR_fam"/>
</dbReference>
<dbReference type="RefSeq" id="WP_345300880.1">
    <property type="nucleotide sequence ID" value="NZ_BAABHL010000022.1"/>
</dbReference>
<dbReference type="EMBL" id="JACIFP010000001">
    <property type="protein sequence ID" value="MBB4133764.1"/>
    <property type="molecule type" value="Genomic_DNA"/>
</dbReference>
<gene>
    <name evidence="3" type="ORF">BKA16_000316</name>
</gene>
<evidence type="ECO:0000313" key="3">
    <source>
        <dbReference type="EMBL" id="MBB4133764.1"/>
    </source>
</evidence>